<accession>A0AA37J0S7</accession>
<name>A0AA37J0S7_9FIRM</name>
<dbReference type="AlphaFoldDB" id="A0AA37J0S7"/>
<gene>
    <name evidence="1" type="ORF">JCM17207_17760</name>
</gene>
<dbReference type="NCBIfam" id="TIGR04116">
    <property type="entry name" value="CXXX_rpt_assoc"/>
    <property type="match status" value="1"/>
</dbReference>
<reference evidence="1" key="1">
    <citation type="journal article" date="2022" name="Int. J. Syst. Evol. Microbiol.">
        <title>Genome-based, phenotypic and chemotaxonomic classification of Faecalibacterium strains: proposal of three novel species Faecalibacterium duncaniae sp. nov., Faecalibacterium hattorii sp. nov. and Faecalibacterium gallinarum sp. nov. .</title>
        <authorList>
            <person name="Sakamoto M."/>
            <person name="Sakurai N."/>
            <person name="Tanno H."/>
            <person name="Iino T."/>
            <person name="Ohkuma M."/>
            <person name="Endo A."/>
        </authorList>
    </citation>
    <scope>NUCLEOTIDE SEQUENCE</scope>
    <source>
        <strain evidence="1">JCM 17207</strain>
    </source>
</reference>
<keyword evidence="2" id="KW-1185">Reference proteome</keyword>
<proteinExistence type="predicted"/>
<protein>
    <submittedName>
        <fullName evidence="1">Uncharacterized protein</fullName>
    </submittedName>
</protein>
<organism evidence="1 2">
    <name type="scientific">Faecalibacterium gallinarum</name>
    <dbReference type="NCBI Taxonomy" id="2903556"/>
    <lineage>
        <taxon>Bacteria</taxon>
        <taxon>Bacillati</taxon>
        <taxon>Bacillota</taxon>
        <taxon>Clostridia</taxon>
        <taxon>Eubacteriales</taxon>
        <taxon>Oscillospiraceae</taxon>
        <taxon>Faecalibacterium</taxon>
    </lineage>
</organism>
<sequence length="99" mass="11550">MKTNVKLLMSEVKEIAALVQNVQALYCLHQILTINPERVTEFGFSWNDFSNVENDIRSADNNCRNWWISISKKYALPLDSKFSINFENQMLSIVEENHI</sequence>
<comment type="caution">
    <text evidence="1">The sequence shown here is derived from an EMBL/GenBank/DDBJ whole genome shotgun (WGS) entry which is preliminary data.</text>
</comment>
<evidence type="ECO:0000313" key="2">
    <source>
        <dbReference type="Proteomes" id="UP001055185"/>
    </source>
</evidence>
<evidence type="ECO:0000313" key="1">
    <source>
        <dbReference type="EMBL" id="GJN65151.1"/>
    </source>
</evidence>
<dbReference type="InterPro" id="IPR026413">
    <property type="entry name" value="CXXX_rpt_assoc"/>
</dbReference>
<dbReference type="EMBL" id="BQKV01000065">
    <property type="protein sequence ID" value="GJN65151.1"/>
    <property type="molecule type" value="Genomic_DNA"/>
</dbReference>
<dbReference type="RefSeq" id="WP_238317400.1">
    <property type="nucleotide sequence ID" value="NZ_BQKV01000065.1"/>
</dbReference>
<dbReference type="Proteomes" id="UP001055185">
    <property type="component" value="Unassembled WGS sequence"/>
</dbReference>